<evidence type="ECO:0000313" key="3">
    <source>
        <dbReference type="Proteomes" id="UP000014252"/>
    </source>
</evidence>
<name>A0A8E0ISY0_LACPA</name>
<feature type="region of interest" description="Disordered" evidence="1">
    <location>
        <begin position="70"/>
        <end position="113"/>
    </location>
</feature>
<dbReference type="EMBL" id="ANKD01000306">
    <property type="protein sequence ID" value="EPC74894.1"/>
    <property type="molecule type" value="Genomic_DNA"/>
</dbReference>
<accession>A0A8E0ISY0</accession>
<comment type="caution">
    <text evidence="2">The sequence shown here is derived from an EMBL/GenBank/DDBJ whole genome shotgun (WGS) entry which is preliminary data.</text>
</comment>
<evidence type="ECO:0000313" key="2">
    <source>
        <dbReference type="EMBL" id="EPC74894.1"/>
    </source>
</evidence>
<organism evidence="2 3">
    <name type="scientific">Lacticaseibacillus paracasei subsp. paracasei Lpp71</name>
    <dbReference type="NCBI Taxonomy" id="1256207"/>
    <lineage>
        <taxon>Bacteria</taxon>
        <taxon>Bacillati</taxon>
        <taxon>Bacillota</taxon>
        <taxon>Bacilli</taxon>
        <taxon>Lactobacillales</taxon>
        <taxon>Lactobacillaceae</taxon>
        <taxon>Lacticaseibacillus</taxon>
    </lineage>
</organism>
<dbReference type="AlphaFoldDB" id="A0A8E0ISY0"/>
<dbReference type="Proteomes" id="UP000014252">
    <property type="component" value="Unassembled WGS sequence"/>
</dbReference>
<reference evidence="2 3" key="1">
    <citation type="journal article" date="2013" name="PLoS ONE">
        <title>Lactobacillus paracasei comparative genomics: towards species pan-genome definition and exploitation of diversity.</title>
        <authorList>
            <person name="Smokvina T."/>
            <person name="Wels M."/>
            <person name="Polka J."/>
            <person name="Chervaux C."/>
            <person name="Brisse S."/>
            <person name="Boekhorst J."/>
            <person name="van Hylckama Vlieg J.E."/>
            <person name="Siezen R.J."/>
        </authorList>
    </citation>
    <scope>NUCLEOTIDE SEQUENCE [LARGE SCALE GENOMIC DNA]</scope>
    <source>
        <strain evidence="2 3">Lpp71</strain>
    </source>
</reference>
<protein>
    <submittedName>
        <fullName evidence="2">Uncharacterized protein</fullName>
    </submittedName>
</protein>
<proteinExistence type="predicted"/>
<sequence>MAEDRSNERLNLYKKDGTKIASGDVGSMSVSLTGLQAGTKVANGDYQVSFSDDNRESDKADVPAFAVPTTTTTTAKPTTTTTTTTTVAPTTTTTTTTTTKAPTTTSTTTVAEG</sequence>
<evidence type="ECO:0000256" key="1">
    <source>
        <dbReference type="SAM" id="MobiDB-lite"/>
    </source>
</evidence>
<gene>
    <name evidence="2" type="ORF">Lpp71_06632</name>
</gene>